<evidence type="ECO:0000313" key="2">
    <source>
        <dbReference type="Proteomes" id="UP001301132"/>
    </source>
</evidence>
<reference evidence="1 2" key="1">
    <citation type="submission" date="2022-12" db="EMBL/GenBank/DDBJ databases">
        <authorList>
            <person name="Abashina T."/>
            <person name="Solyanikova I."/>
            <person name="Delegan Y."/>
        </authorList>
    </citation>
    <scope>NUCLEOTIDE SEQUENCE [LARGE SCALE GENOMIC DNA]</scope>
    <source>
        <strain evidence="1 2">IPS92ro</strain>
    </source>
</reference>
<protein>
    <submittedName>
        <fullName evidence="1">Uncharacterized protein</fullName>
    </submittedName>
</protein>
<name>A0ABT4NWK5_9ACTN</name>
<accession>A0ABT4NWK5</accession>
<comment type="caution">
    <text evidence="1">The sequence shown here is derived from an EMBL/GenBank/DDBJ whole genome shotgun (WGS) entry which is preliminary data.</text>
</comment>
<keyword evidence="2" id="KW-1185">Reference proteome</keyword>
<dbReference type="EMBL" id="JAPWHU010000035">
    <property type="protein sequence ID" value="MCZ4633515.1"/>
    <property type="molecule type" value="Genomic_DNA"/>
</dbReference>
<gene>
    <name evidence="1" type="ORF">O3S69_05530</name>
</gene>
<dbReference type="RefSeq" id="WP_265696784.1">
    <property type="nucleotide sequence ID" value="NZ_JAPWHU010000035.1"/>
</dbReference>
<organism evidence="1 2">
    <name type="scientific">Streptomyces rubrogriseus</name>
    <dbReference type="NCBI Taxonomy" id="194673"/>
    <lineage>
        <taxon>Bacteria</taxon>
        <taxon>Bacillati</taxon>
        <taxon>Actinomycetota</taxon>
        <taxon>Actinomycetes</taxon>
        <taxon>Kitasatosporales</taxon>
        <taxon>Streptomycetaceae</taxon>
        <taxon>Streptomyces</taxon>
        <taxon>Streptomyces violaceoruber group</taxon>
    </lineage>
</organism>
<sequence length="127" mass="13158">MVLGLWILLLPELFWKWPCASHQPPCNEHLLRDFGGAGPALAVVLCAAVATMERRLVLTSPVACPDSSVARLLFHARHLEPLSAGGAAGFMAPLGTAVLLPAVLGWPAADGTAFAEPGSAGTGRRPG</sequence>
<evidence type="ECO:0000313" key="1">
    <source>
        <dbReference type="EMBL" id="MCZ4633515.1"/>
    </source>
</evidence>
<proteinExistence type="predicted"/>
<dbReference type="Proteomes" id="UP001301132">
    <property type="component" value="Unassembled WGS sequence"/>
</dbReference>